<dbReference type="AlphaFoldDB" id="A0A5R9J0F0"/>
<sequence length="326" mass="35851">MKALMRPEPSLNELAALITIIEHRSLRRASEATGISRVALNQLVLRLEDTLGAQLFKRSRQSITLTEPGARLVANIQPLLQDFAANLRGLLETPVNAATQLRIATDKDTASLLMRGVIQKYLAHDPDRRVQLISYNEGSGPVPVDVDAIIGIGMRRPEGMTAVELGAHLRYAAVASPSYMVGQTTSTDPYSLNSHRCIGVLLPNGDSRPWRFNKLGKRISVEIQPVLALPDDDFALQAAVDGLGVAYILQAHAQNYLDEKRLILPFPGWNFPAPNMMMFCNAEPADPSPLSEFVKVLKKVTRKDVSGHRSSVQPTADKLHLTPDER</sequence>
<accession>A0A5R9J0F0</accession>
<evidence type="ECO:0000313" key="7">
    <source>
        <dbReference type="EMBL" id="TLU71145.1"/>
    </source>
</evidence>
<evidence type="ECO:0000256" key="5">
    <source>
        <dbReference type="SAM" id="MobiDB-lite"/>
    </source>
</evidence>
<dbReference type="Proteomes" id="UP000305654">
    <property type="component" value="Unassembled WGS sequence"/>
</dbReference>
<dbReference type="InterPro" id="IPR005119">
    <property type="entry name" value="LysR_subst-bd"/>
</dbReference>
<protein>
    <submittedName>
        <fullName evidence="7">LysR family transcriptional regulator</fullName>
    </submittedName>
</protein>
<feature type="domain" description="HTH lysR-type" evidence="6">
    <location>
        <begin position="9"/>
        <end position="66"/>
    </location>
</feature>
<reference evidence="7 8" key="1">
    <citation type="submission" date="2019-05" db="EMBL/GenBank/DDBJ databases">
        <authorList>
            <person name="Pankratov T."/>
            <person name="Grouzdev D."/>
        </authorList>
    </citation>
    <scope>NUCLEOTIDE SEQUENCE [LARGE SCALE GENOMIC DNA]</scope>
    <source>
        <strain evidence="7 8">KEBCLARHB70R</strain>
    </source>
</reference>
<comment type="caution">
    <text evidence="7">The sequence shown here is derived from an EMBL/GenBank/DDBJ whole genome shotgun (WGS) entry which is preliminary data.</text>
</comment>
<keyword evidence="4" id="KW-0804">Transcription</keyword>
<feature type="region of interest" description="Disordered" evidence="5">
    <location>
        <begin position="304"/>
        <end position="326"/>
    </location>
</feature>
<organism evidence="7 8">
    <name type="scientific">Lichenicoccus roseus</name>
    <dbReference type="NCBI Taxonomy" id="2683649"/>
    <lineage>
        <taxon>Bacteria</taxon>
        <taxon>Pseudomonadati</taxon>
        <taxon>Pseudomonadota</taxon>
        <taxon>Alphaproteobacteria</taxon>
        <taxon>Acetobacterales</taxon>
        <taxon>Acetobacteraceae</taxon>
        <taxon>Lichenicoccus</taxon>
    </lineage>
</organism>
<dbReference type="GO" id="GO:0003700">
    <property type="term" value="F:DNA-binding transcription factor activity"/>
    <property type="evidence" value="ECO:0007669"/>
    <property type="project" value="InterPro"/>
</dbReference>
<keyword evidence="8" id="KW-1185">Reference proteome</keyword>
<evidence type="ECO:0000259" key="6">
    <source>
        <dbReference type="PROSITE" id="PS50931"/>
    </source>
</evidence>
<evidence type="ECO:0000313" key="8">
    <source>
        <dbReference type="Proteomes" id="UP000305654"/>
    </source>
</evidence>
<dbReference type="Gene3D" id="1.10.10.10">
    <property type="entry name" value="Winged helix-like DNA-binding domain superfamily/Winged helix DNA-binding domain"/>
    <property type="match status" value="1"/>
</dbReference>
<evidence type="ECO:0000256" key="4">
    <source>
        <dbReference type="ARBA" id="ARBA00023163"/>
    </source>
</evidence>
<dbReference type="Pfam" id="PF03466">
    <property type="entry name" value="LysR_substrate"/>
    <property type="match status" value="1"/>
</dbReference>
<evidence type="ECO:0000256" key="3">
    <source>
        <dbReference type="ARBA" id="ARBA00023125"/>
    </source>
</evidence>
<keyword evidence="2" id="KW-0805">Transcription regulation</keyword>
<dbReference type="RefSeq" id="WP_138327502.1">
    <property type="nucleotide sequence ID" value="NZ_VCDI01000008.1"/>
</dbReference>
<evidence type="ECO:0000256" key="1">
    <source>
        <dbReference type="ARBA" id="ARBA00009437"/>
    </source>
</evidence>
<dbReference type="SUPFAM" id="SSF46785">
    <property type="entry name" value="Winged helix' DNA-binding domain"/>
    <property type="match status" value="1"/>
</dbReference>
<feature type="compositionally biased region" description="Basic and acidic residues" evidence="5">
    <location>
        <begin position="317"/>
        <end position="326"/>
    </location>
</feature>
<dbReference type="PROSITE" id="PS50931">
    <property type="entry name" value="HTH_LYSR"/>
    <property type="match status" value="1"/>
</dbReference>
<dbReference type="InterPro" id="IPR036388">
    <property type="entry name" value="WH-like_DNA-bd_sf"/>
</dbReference>
<dbReference type="GO" id="GO:0006351">
    <property type="term" value="P:DNA-templated transcription"/>
    <property type="evidence" value="ECO:0007669"/>
    <property type="project" value="TreeGrafter"/>
</dbReference>
<dbReference type="PANTHER" id="PTHR30537:SF1">
    <property type="entry name" value="HTH-TYPE TRANSCRIPTIONAL REGULATOR PGRR"/>
    <property type="match status" value="1"/>
</dbReference>
<name>A0A5R9J0F0_9PROT</name>
<proteinExistence type="inferred from homology"/>
<dbReference type="GO" id="GO:0043565">
    <property type="term" value="F:sequence-specific DNA binding"/>
    <property type="evidence" value="ECO:0007669"/>
    <property type="project" value="TreeGrafter"/>
</dbReference>
<dbReference type="InterPro" id="IPR000847">
    <property type="entry name" value="LysR_HTH_N"/>
</dbReference>
<dbReference type="EMBL" id="VCDI01000008">
    <property type="protein sequence ID" value="TLU71145.1"/>
    <property type="molecule type" value="Genomic_DNA"/>
</dbReference>
<comment type="similarity">
    <text evidence="1">Belongs to the LysR transcriptional regulatory family.</text>
</comment>
<dbReference type="Pfam" id="PF00126">
    <property type="entry name" value="HTH_1"/>
    <property type="match status" value="1"/>
</dbReference>
<dbReference type="SUPFAM" id="SSF53850">
    <property type="entry name" value="Periplasmic binding protein-like II"/>
    <property type="match status" value="1"/>
</dbReference>
<evidence type="ECO:0000256" key="2">
    <source>
        <dbReference type="ARBA" id="ARBA00023015"/>
    </source>
</evidence>
<dbReference type="InterPro" id="IPR058163">
    <property type="entry name" value="LysR-type_TF_proteobact-type"/>
</dbReference>
<dbReference type="Gene3D" id="3.40.190.290">
    <property type="match status" value="1"/>
</dbReference>
<gene>
    <name evidence="7" type="ORF">FE263_18420</name>
</gene>
<dbReference type="InterPro" id="IPR036390">
    <property type="entry name" value="WH_DNA-bd_sf"/>
</dbReference>
<dbReference type="PANTHER" id="PTHR30537">
    <property type="entry name" value="HTH-TYPE TRANSCRIPTIONAL REGULATOR"/>
    <property type="match status" value="1"/>
</dbReference>
<keyword evidence="3" id="KW-0238">DNA-binding</keyword>
<dbReference type="OrthoDB" id="7282659at2"/>